<organism evidence="1 2">
    <name type="scientific">Cellulomonas soli</name>
    <dbReference type="NCBI Taxonomy" id="931535"/>
    <lineage>
        <taxon>Bacteria</taxon>
        <taxon>Bacillati</taxon>
        <taxon>Actinomycetota</taxon>
        <taxon>Actinomycetes</taxon>
        <taxon>Micrococcales</taxon>
        <taxon>Cellulomonadaceae</taxon>
        <taxon>Cellulomonas</taxon>
    </lineage>
</organism>
<keyword evidence="2" id="KW-1185">Reference proteome</keyword>
<dbReference type="Proteomes" id="UP000321798">
    <property type="component" value="Unassembled WGS sequence"/>
</dbReference>
<proteinExistence type="predicted"/>
<accession>A0A512PHK2</accession>
<evidence type="ECO:0000313" key="2">
    <source>
        <dbReference type="Proteomes" id="UP000321798"/>
    </source>
</evidence>
<comment type="caution">
    <text evidence="1">The sequence shown here is derived from an EMBL/GenBank/DDBJ whole genome shotgun (WGS) entry which is preliminary data.</text>
</comment>
<dbReference type="AlphaFoldDB" id="A0A512PHK2"/>
<gene>
    <name evidence="1" type="ORF">CSO01_33890</name>
</gene>
<dbReference type="EMBL" id="BKAL01000015">
    <property type="protein sequence ID" value="GEP70674.1"/>
    <property type="molecule type" value="Genomic_DNA"/>
</dbReference>
<protein>
    <submittedName>
        <fullName evidence="1">Uncharacterized protein</fullName>
    </submittedName>
</protein>
<name>A0A512PHK2_9CELL</name>
<dbReference type="RefSeq" id="WP_146954450.1">
    <property type="nucleotide sequence ID" value="NZ_BAABBJ010000012.1"/>
</dbReference>
<reference evidence="1 2" key="1">
    <citation type="submission" date="2019-07" db="EMBL/GenBank/DDBJ databases">
        <title>Whole genome shotgun sequence of Cellulomonas soli NBRC 109434.</title>
        <authorList>
            <person name="Hosoyama A."/>
            <person name="Uohara A."/>
            <person name="Ohji S."/>
            <person name="Ichikawa N."/>
        </authorList>
    </citation>
    <scope>NUCLEOTIDE SEQUENCE [LARGE SCALE GENOMIC DNA]</scope>
    <source>
        <strain evidence="1 2">NBRC 109434</strain>
    </source>
</reference>
<evidence type="ECO:0000313" key="1">
    <source>
        <dbReference type="EMBL" id="GEP70674.1"/>
    </source>
</evidence>
<sequence>MTIYPAAVADAAALAVALRARVGVLYDRAPTDDTWEQVTADALAAVTTLAGAVPSLRTVFHWTDIEAQNPEERPELRALAAVRSLEVRLRHARGQRVMSLSRP</sequence>